<comment type="subcellular location">
    <subcellularLocation>
        <location evidence="1">Membrane</location>
        <topology evidence="1">Multi-pass membrane protein</topology>
    </subcellularLocation>
</comment>
<dbReference type="PANTHER" id="PTHR11360">
    <property type="entry name" value="MONOCARBOXYLATE TRANSPORTER"/>
    <property type="match status" value="1"/>
</dbReference>
<comment type="similarity">
    <text evidence="2">Belongs to the major facilitator superfamily. Monocarboxylate porter (TC 2.A.1.13) family.</text>
</comment>
<feature type="transmembrane region" description="Helical" evidence="4">
    <location>
        <begin position="131"/>
        <end position="150"/>
    </location>
</feature>
<evidence type="ECO:0000256" key="4">
    <source>
        <dbReference type="SAM" id="Phobius"/>
    </source>
</evidence>
<gene>
    <name evidence="5" type="ORF">AAF712_002679</name>
</gene>
<dbReference type="Pfam" id="PF07690">
    <property type="entry name" value="MFS_1"/>
    <property type="match status" value="1"/>
</dbReference>
<feature type="transmembrane region" description="Helical" evidence="4">
    <location>
        <begin position="385"/>
        <end position="401"/>
    </location>
</feature>
<feature type="compositionally biased region" description="Basic and acidic residues" evidence="3">
    <location>
        <begin position="28"/>
        <end position="43"/>
    </location>
</feature>
<evidence type="ECO:0000256" key="2">
    <source>
        <dbReference type="ARBA" id="ARBA00006727"/>
    </source>
</evidence>
<feature type="compositionally biased region" description="Basic and acidic residues" evidence="3">
    <location>
        <begin position="1"/>
        <end position="12"/>
    </location>
</feature>
<proteinExistence type="inferred from homology"/>
<evidence type="ECO:0000313" key="6">
    <source>
        <dbReference type="Proteomes" id="UP001437256"/>
    </source>
</evidence>
<dbReference type="InterPro" id="IPR011701">
    <property type="entry name" value="MFS"/>
</dbReference>
<feature type="transmembrane region" description="Helical" evidence="4">
    <location>
        <begin position="350"/>
        <end position="373"/>
    </location>
</feature>
<evidence type="ECO:0000313" key="5">
    <source>
        <dbReference type="EMBL" id="KAL0070189.1"/>
    </source>
</evidence>
<feature type="transmembrane region" description="Helical" evidence="4">
    <location>
        <begin position="220"/>
        <end position="242"/>
    </location>
</feature>
<dbReference type="PANTHER" id="PTHR11360:SF234">
    <property type="entry name" value="MFS-TYPE TRANSPORTER DBAD-RELATED"/>
    <property type="match status" value="1"/>
</dbReference>
<keyword evidence="4" id="KW-1133">Transmembrane helix</keyword>
<keyword evidence="6" id="KW-1185">Reference proteome</keyword>
<dbReference type="Gene3D" id="1.20.1250.20">
    <property type="entry name" value="MFS general substrate transporter like domains"/>
    <property type="match status" value="2"/>
</dbReference>
<organism evidence="5 6">
    <name type="scientific">Marasmius tenuissimus</name>
    <dbReference type="NCBI Taxonomy" id="585030"/>
    <lineage>
        <taxon>Eukaryota</taxon>
        <taxon>Fungi</taxon>
        <taxon>Dikarya</taxon>
        <taxon>Basidiomycota</taxon>
        <taxon>Agaricomycotina</taxon>
        <taxon>Agaricomycetes</taxon>
        <taxon>Agaricomycetidae</taxon>
        <taxon>Agaricales</taxon>
        <taxon>Marasmiineae</taxon>
        <taxon>Marasmiaceae</taxon>
        <taxon>Marasmius</taxon>
    </lineage>
</organism>
<comment type="caution">
    <text evidence="5">The sequence shown here is derived from an EMBL/GenBank/DDBJ whole genome shotgun (WGS) entry which is preliminary data.</text>
</comment>
<protein>
    <submittedName>
        <fullName evidence="5">Uncharacterized protein</fullName>
    </submittedName>
</protein>
<keyword evidence="4" id="KW-0472">Membrane</keyword>
<dbReference type="EMBL" id="JBBXMP010000008">
    <property type="protein sequence ID" value="KAL0070189.1"/>
    <property type="molecule type" value="Genomic_DNA"/>
</dbReference>
<feature type="transmembrane region" description="Helical" evidence="4">
    <location>
        <begin position="263"/>
        <end position="285"/>
    </location>
</feature>
<sequence>MGQAPEKSEESSHCGSSQSANAGNTSESGRDIEEVATSSKEHTGPGSTGSEDVFPDGGIRAWLCVLGSFSLSAVCYGMLNTFGVFQEHYRVDTLKDRPIQDISWIGSLQLSLILLTGCVSGPLFDAGYFKHLIGTGGVLYVFTLFMASISTKYYQFILSQGVGVGISAGMLFTPGVSVLAHHFKRYRNIVFGIFAGGASVSGAVLPIVVQKLLRAVGLPWTMRILAFFVLACVTTGFFCCSTRLPPRKGARVLDVRVFKSPSYTLLVLGASVVALGLYVPLTYGVTYAVQHGMSQQLAFYSLSILNACSLIGRTLPNIIAQRVGALNVLIVSCTIASIMLFVFTTTKTNATILVFDAFFGVFSGTYVSGLPAACSSLTLDPRETGLRLGMMFFTTSFFWLASSPIQGVLIRMRNEFLPATMYGGGCVALGVCLMLGSRYLASRAKGTQLV</sequence>
<feature type="transmembrane region" description="Helical" evidence="4">
    <location>
        <begin position="61"/>
        <end position="82"/>
    </location>
</feature>
<dbReference type="InterPro" id="IPR050327">
    <property type="entry name" value="Proton-linked_MCT"/>
</dbReference>
<dbReference type="SUPFAM" id="SSF103473">
    <property type="entry name" value="MFS general substrate transporter"/>
    <property type="match status" value="1"/>
</dbReference>
<evidence type="ECO:0000256" key="3">
    <source>
        <dbReference type="SAM" id="MobiDB-lite"/>
    </source>
</evidence>
<reference evidence="5 6" key="1">
    <citation type="submission" date="2024-05" db="EMBL/GenBank/DDBJ databases">
        <title>A draft genome resource for the thread blight pathogen Marasmius tenuissimus strain MS-2.</title>
        <authorList>
            <person name="Yulfo-Soto G.E."/>
            <person name="Baruah I.K."/>
            <person name="Amoako-Attah I."/>
            <person name="Bukari Y."/>
            <person name="Meinhardt L.W."/>
            <person name="Bailey B.A."/>
            <person name="Cohen S.P."/>
        </authorList>
    </citation>
    <scope>NUCLEOTIDE SEQUENCE [LARGE SCALE GENOMIC DNA]</scope>
    <source>
        <strain evidence="5 6">MS-2</strain>
    </source>
</reference>
<feature type="transmembrane region" description="Helical" evidence="4">
    <location>
        <begin position="102"/>
        <end position="124"/>
    </location>
</feature>
<feature type="transmembrane region" description="Helical" evidence="4">
    <location>
        <begin position="156"/>
        <end position="180"/>
    </location>
</feature>
<feature type="transmembrane region" description="Helical" evidence="4">
    <location>
        <begin position="323"/>
        <end position="344"/>
    </location>
</feature>
<feature type="transmembrane region" description="Helical" evidence="4">
    <location>
        <begin position="297"/>
        <end position="316"/>
    </location>
</feature>
<feature type="transmembrane region" description="Helical" evidence="4">
    <location>
        <begin position="421"/>
        <end position="441"/>
    </location>
</feature>
<name>A0ABR3AA20_9AGAR</name>
<feature type="region of interest" description="Disordered" evidence="3">
    <location>
        <begin position="1"/>
        <end position="52"/>
    </location>
</feature>
<keyword evidence="4" id="KW-0812">Transmembrane</keyword>
<feature type="transmembrane region" description="Helical" evidence="4">
    <location>
        <begin position="189"/>
        <end position="208"/>
    </location>
</feature>
<dbReference type="Proteomes" id="UP001437256">
    <property type="component" value="Unassembled WGS sequence"/>
</dbReference>
<evidence type="ECO:0000256" key="1">
    <source>
        <dbReference type="ARBA" id="ARBA00004141"/>
    </source>
</evidence>
<dbReference type="InterPro" id="IPR036259">
    <property type="entry name" value="MFS_trans_sf"/>
</dbReference>
<accession>A0ABR3AA20</accession>